<evidence type="ECO:0000256" key="1">
    <source>
        <dbReference type="ARBA" id="ARBA00005189"/>
    </source>
</evidence>
<dbReference type="InterPro" id="IPR050215">
    <property type="entry name" value="Thiolase-like_sf_Thiolase"/>
</dbReference>
<dbReference type="PROSITE" id="PS00737">
    <property type="entry name" value="THIOLASE_2"/>
    <property type="match status" value="1"/>
</dbReference>
<feature type="active site" description="Acyl-thioester intermediate" evidence="7">
    <location>
        <position position="88"/>
    </location>
</feature>
<proteinExistence type="inferred from homology"/>
<gene>
    <name evidence="11" type="ORF">BKP64_14250</name>
</gene>
<feature type="active site" description="Proton acceptor" evidence="7">
    <location>
        <position position="355"/>
    </location>
</feature>
<dbReference type="PIRSF" id="PIRSF000429">
    <property type="entry name" value="Ac-CoA_Ac_transf"/>
    <property type="match status" value="1"/>
</dbReference>
<organism evidence="11 12">
    <name type="scientific">Marinobacter salinus</name>
    <dbReference type="NCBI Taxonomy" id="1874317"/>
    <lineage>
        <taxon>Bacteria</taxon>
        <taxon>Pseudomonadati</taxon>
        <taxon>Pseudomonadota</taxon>
        <taxon>Gammaproteobacteria</taxon>
        <taxon>Pseudomonadales</taxon>
        <taxon>Marinobacteraceae</taxon>
        <taxon>Marinobacter</taxon>
    </lineage>
</organism>
<reference evidence="11 12" key="1">
    <citation type="submission" date="2016-10" db="EMBL/GenBank/DDBJ databases">
        <title>Marinobacter salinus sp. nov., a moderately halophilic bacterium isolated from a tidal flat environment.</title>
        <authorList>
            <person name="Park S.-J."/>
        </authorList>
    </citation>
    <scope>NUCLEOTIDE SEQUENCE [LARGE SCALE GENOMIC DNA]</scope>
    <source>
        <strain evidence="11 12">Hb8</strain>
    </source>
</reference>
<comment type="similarity">
    <text evidence="2 8">Belongs to the thiolase-like superfamily. Thiolase family.</text>
</comment>
<dbReference type="Pfam" id="PF02803">
    <property type="entry name" value="Thiolase_C"/>
    <property type="match status" value="1"/>
</dbReference>
<dbReference type="AlphaFoldDB" id="A0A1D9GNL8"/>
<evidence type="ECO:0000256" key="5">
    <source>
        <dbReference type="ARBA" id="ARBA00024073"/>
    </source>
</evidence>
<accession>A0A1D9GNL8</accession>
<dbReference type="InterPro" id="IPR002155">
    <property type="entry name" value="Thiolase"/>
</dbReference>
<dbReference type="RefSeq" id="WP_070971463.1">
    <property type="nucleotide sequence ID" value="NZ_CP017715.1"/>
</dbReference>
<dbReference type="EMBL" id="CP017715">
    <property type="protein sequence ID" value="AOY89236.1"/>
    <property type="molecule type" value="Genomic_DNA"/>
</dbReference>
<dbReference type="InterPro" id="IPR016039">
    <property type="entry name" value="Thiolase-like"/>
</dbReference>
<dbReference type="OrthoDB" id="8951704at2"/>
<comment type="pathway">
    <text evidence="1">Lipid metabolism.</text>
</comment>
<feature type="domain" description="Thiolase N-terminal" evidence="9">
    <location>
        <begin position="5"/>
        <end position="266"/>
    </location>
</feature>
<feature type="active site" description="Proton acceptor" evidence="7">
    <location>
        <position position="385"/>
    </location>
</feature>
<keyword evidence="12" id="KW-1185">Reference proteome</keyword>
<dbReference type="InterPro" id="IPR020615">
    <property type="entry name" value="Thiolase_acyl_enz_int_AS"/>
</dbReference>
<evidence type="ECO:0000259" key="10">
    <source>
        <dbReference type="Pfam" id="PF02803"/>
    </source>
</evidence>
<dbReference type="PANTHER" id="PTHR43853:SF2">
    <property type="entry name" value="3-OXOADIPYL-COA_3-OXO-5,6-DEHYDROSUBERYL-COA THIOLASE"/>
    <property type="match status" value="1"/>
</dbReference>
<dbReference type="GO" id="GO:0033812">
    <property type="term" value="F:3-oxoadipyl-CoA thiolase activity"/>
    <property type="evidence" value="ECO:0007669"/>
    <property type="project" value="UniProtKB-EC"/>
</dbReference>
<evidence type="ECO:0000259" key="9">
    <source>
        <dbReference type="Pfam" id="PF00108"/>
    </source>
</evidence>
<evidence type="ECO:0000256" key="3">
    <source>
        <dbReference type="ARBA" id="ARBA00022679"/>
    </source>
</evidence>
<dbReference type="PROSITE" id="PS00099">
    <property type="entry name" value="THIOLASE_3"/>
    <property type="match status" value="1"/>
</dbReference>
<keyword evidence="4 8" id="KW-0012">Acyltransferase</keyword>
<dbReference type="CDD" id="cd00751">
    <property type="entry name" value="thiolase"/>
    <property type="match status" value="1"/>
</dbReference>
<dbReference type="Gene3D" id="3.40.47.10">
    <property type="match status" value="1"/>
</dbReference>
<dbReference type="GO" id="GO:0010124">
    <property type="term" value="P:phenylacetate catabolic process"/>
    <property type="evidence" value="ECO:0007669"/>
    <property type="project" value="TreeGrafter"/>
</dbReference>
<sequence length="401" mass="42059">MSAFIYDGLRTAFGRHAGSLATVRPDNLLASVIRALVERNAFAPEAYEDVIAGCTNQAGEDARNLARHAGLMGGLPIETGGLTVNRLCGSGLAAIIDAARAVRCGEGELFVAGGAESMSRAPFVMAKSESPFSRDFRAFDSTIGARFPNPRIETEFGADTMPETANNIARELNLSRELVDRFAAQSQARYEQARRTGFFQDEILPIEVPQGRKKPPVTVDRDEHPRPQSTADALAGLRPLFEDGVVTAGNASGINDGAAALIIGSREAGEQAGIQPRARIVSAAIAGVAPRVMGYGPVPASEKALARAGLTLKDMDVIEINEAFAAQVLGCTTKLGLDPTDSRLNPNGGAIAIGHPLGASGARIALTATRQLERSGGRYALISMCIGVGQGIAAVIERVNN</sequence>
<dbReference type="KEGG" id="msq:BKP64_14250"/>
<dbReference type="InterPro" id="IPR020613">
    <property type="entry name" value="Thiolase_CS"/>
</dbReference>
<comment type="catalytic activity">
    <reaction evidence="6">
        <text>succinyl-CoA + acetyl-CoA = 3-oxoadipyl-CoA + CoA</text>
        <dbReference type="Rhea" id="RHEA:19481"/>
        <dbReference type="ChEBI" id="CHEBI:57287"/>
        <dbReference type="ChEBI" id="CHEBI:57288"/>
        <dbReference type="ChEBI" id="CHEBI:57292"/>
        <dbReference type="ChEBI" id="CHEBI:57348"/>
        <dbReference type="EC" id="2.3.1.174"/>
    </reaction>
</comment>
<evidence type="ECO:0000256" key="8">
    <source>
        <dbReference type="RuleBase" id="RU003557"/>
    </source>
</evidence>
<dbReference type="PANTHER" id="PTHR43853">
    <property type="entry name" value="3-KETOACYL-COA THIOLASE, PEROXISOMAL"/>
    <property type="match status" value="1"/>
</dbReference>
<keyword evidence="3 8" id="KW-0808">Transferase</keyword>
<dbReference type="Proteomes" id="UP000177445">
    <property type="component" value="Chromosome"/>
</dbReference>
<dbReference type="GO" id="GO:0005737">
    <property type="term" value="C:cytoplasm"/>
    <property type="evidence" value="ECO:0007669"/>
    <property type="project" value="UniProtKB-ARBA"/>
</dbReference>
<dbReference type="InterPro" id="IPR020617">
    <property type="entry name" value="Thiolase_C"/>
</dbReference>
<evidence type="ECO:0000313" key="11">
    <source>
        <dbReference type="EMBL" id="AOY89236.1"/>
    </source>
</evidence>
<dbReference type="PROSITE" id="PS00098">
    <property type="entry name" value="THIOLASE_1"/>
    <property type="match status" value="1"/>
</dbReference>
<evidence type="ECO:0000256" key="4">
    <source>
        <dbReference type="ARBA" id="ARBA00023315"/>
    </source>
</evidence>
<dbReference type="SUPFAM" id="SSF53901">
    <property type="entry name" value="Thiolase-like"/>
    <property type="match status" value="2"/>
</dbReference>
<dbReference type="InterPro" id="IPR020610">
    <property type="entry name" value="Thiolase_AS"/>
</dbReference>
<protein>
    <recommendedName>
        <fullName evidence="5">acetyl-CoA C-acyltransferase</fullName>
        <ecNumber evidence="5">2.3.1.16</ecNumber>
    </recommendedName>
</protein>
<name>A0A1D9GNL8_9GAMM</name>
<evidence type="ECO:0000256" key="2">
    <source>
        <dbReference type="ARBA" id="ARBA00010982"/>
    </source>
</evidence>
<dbReference type="STRING" id="1874317.BKP64_14250"/>
<feature type="domain" description="Thiolase C-terminal" evidence="10">
    <location>
        <begin position="275"/>
        <end position="398"/>
    </location>
</feature>
<dbReference type="GO" id="GO:0006635">
    <property type="term" value="P:fatty acid beta-oxidation"/>
    <property type="evidence" value="ECO:0007669"/>
    <property type="project" value="TreeGrafter"/>
</dbReference>
<dbReference type="NCBIfam" id="TIGR01930">
    <property type="entry name" value="AcCoA-C-Actrans"/>
    <property type="match status" value="1"/>
</dbReference>
<dbReference type="Pfam" id="PF00108">
    <property type="entry name" value="Thiolase_N"/>
    <property type="match status" value="1"/>
</dbReference>
<evidence type="ECO:0000256" key="7">
    <source>
        <dbReference type="PIRSR" id="PIRSR000429-1"/>
    </source>
</evidence>
<evidence type="ECO:0000313" key="12">
    <source>
        <dbReference type="Proteomes" id="UP000177445"/>
    </source>
</evidence>
<evidence type="ECO:0000256" key="6">
    <source>
        <dbReference type="ARBA" id="ARBA00048527"/>
    </source>
</evidence>
<dbReference type="InterPro" id="IPR020616">
    <property type="entry name" value="Thiolase_N"/>
</dbReference>
<dbReference type="EC" id="2.3.1.16" evidence="5"/>
<dbReference type="NCBIfam" id="NF006001">
    <property type="entry name" value="PRK08131.1"/>
    <property type="match status" value="1"/>
</dbReference>
<dbReference type="FunFam" id="3.40.47.10:FF:000010">
    <property type="entry name" value="Acetyl-CoA acetyltransferase (Thiolase)"/>
    <property type="match status" value="1"/>
</dbReference>